<reference evidence="1" key="1">
    <citation type="submission" date="2018-05" db="EMBL/GenBank/DDBJ databases">
        <authorList>
            <person name="Lanie J.A."/>
            <person name="Ng W.-L."/>
            <person name="Kazmierczak K.M."/>
            <person name="Andrzejewski T.M."/>
            <person name="Davidsen T.M."/>
            <person name="Wayne K.J."/>
            <person name="Tettelin H."/>
            <person name="Glass J.I."/>
            <person name="Rusch D."/>
            <person name="Podicherti R."/>
            <person name="Tsui H.-C.T."/>
            <person name="Winkler M.E."/>
        </authorList>
    </citation>
    <scope>NUCLEOTIDE SEQUENCE</scope>
</reference>
<dbReference type="InterPro" id="IPR036192">
    <property type="entry name" value="Cell_div_ZapA-like_sf"/>
</dbReference>
<protein>
    <recommendedName>
        <fullName evidence="2">Cell division protein ZapA</fullName>
    </recommendedName>
</protein>
<sequence>MEKLSIKIMIGNRAYSMKVPMEEEQKVRLAAKELNKKISKVGKKMNIQDLQDILAMISFELTIDANKSNYKIHENHQAQEKINTLIKLIDEKIN</sequence>
<dbReference type="InterPro" id="IPR007838">
    <property type="entry name" value="Cell_div_ZapA-like"/>
</dbReference>
<accession>A0A381PSF4</accession>
<gene>
    <name evidence="1" type="ORF">METZ01_LOCUS22694</name>
</gene>
<evidence type="ECO:0000313" key="1">
    <source>
        <dbReference type="EMBL" id="SUZ69840.1"/>
    </source>
</evidence>
<dbReference type="Pfam" id="PF05164">
    <property type="entry name" value="ZapA"/>
    <property type="match status" value="1"/>
</dbReference>
<evidence type="ECO:0008006" key="2">
    <source>
        <dbReference type="Google" id="ProtNLM"/>
    </source>
</evidence>
<dbReference type="SUPFAM" id="SSF102829">
    <property type="entry name" value="Cell division protein ZapA-like"/>
    <property type="match status" value="1"/>
</dbReference>
<dbReference type="EMBL" id="UINC01001072">
    <property type="protein sequence ID" value="SUZ69840.1"/>
    <property type="molecule type" value="Genomic_DNA"/>
</dbReference>
<organism evidence="1">
    <name type="scientific">marine metagenome</name>
    <dbReference type="NCBI Taxonomy" id="408172"/>
    <lineage>
        <taxon>unclassified sequences</taxon>
        <taxon>metagenomes</taxon>
        <taxon>ecological metagenomes</taxon>
    </lineage>
</organism>
<dbReference type="AlphaFoldDB" id="A0A381PSF4"/>
<name>A0A381PSF4_9ZZZZ</name>
<proteinExistence type="predicted"/>